<dbReference type="InterPro" id="IPR000683">
    <property type="entry name" value="Gfo/Idh/MocA-like_OxRdtase_N"/>
</dbReference>
<evidence type="ECO:0000256" key="3">
    <source>
        <dbReference type="ARBA" id="ARBA00038984"/>
    </source>
</evidence>
<name>A0A165CNR9_9APHY</name>
<dbReference type="Proteomes" id="UP000076871">
    <property type="component" value="Unassembled WGS sequence"/>
</dbReference>
<dbReference type="Pfam" id="PF01408">
    <property type="entry name" value="GFO_IDH_MocA"/>
    <property type="match status" value="1"/>
</dbReference>
<dbReference type="RefSeq" id="XP_040760882.1">
    <property type="nucleotide sequence ID" value="XM_040913043.1"/>
</dbReference>
<dbReference type="InParanoid" id="A0A165CNR9"/>
<evidence type="ECO:0000313" key="8">
    <source>
        <dbReference type="EMBL" id="KZT03142.1"/>
    </source>
</evidence>
<dbReference type="InterPro" id="IPR050984">
    <property type="entry name" value="Gfo/Idh/MocA_domain"/>
</dbReference>
<reference evidence="8 9" key="1">
    <citation type="journal article" date="2016" name="Mol. Biol. Evol.">
        <title>Comparative Genomics of Early-Diverging Mushroom-Forming Fungi Provides Insights into the Origins of Lignocellulose Decay Capabilities.</title>
        <authorList>
            <person name="Nagy L.G."/>
            <person name="Riley R."/>
            <person name="Tritt A."/>
            <person name="Adam C."/>
            <person name="Daum C."/>
            <person name="Floudas D."/>
            <person name="Sun H."/>
            <person name="Yadav J.S."/>
            <person name="Pangilinan J."/>
            <person name="Larsson K.H."/>
            <person name="Matsuura K."/>
            <person name="Barry K."/>
            <person name="Labutti K."/>
            <person name="Kuo R."/>
            <person name="Ohm R.A."/>
            <person name="Bhattacharya S.S."/>
            <person name="Shirouzu T."/>
            <person name="Yoshinaga Y."/>
            <person name="Martin F.M."/>
            <person name="Grigoriev I.V."/>
            <person name="Hibbett D.S."/>
        </authorList>
    </citation>
    <scope>NUCLEOTIDE SEQUENCE [LARGE SCALE GENOMIC DNA]</scope>
    <source>
        <strain evidence="8 9">93-53</strain>
    </source>
</reference>
<evidence type="ECO:0000259" key="6">
    <source>
        <dbReference type="Pfam" id="PF01408"/>
    </source>
</evidence>
<dbReference type="SUPFAM" id="SSF51735">
    <property type="entry name" value="NAD(P)-binding Rossmann-fold domains"/>
    <property type="match status" value="1"/>
</dbReference>
<evidence type="ECO:0000256" key="5">
    <source>
        <dbReference type="ARBA" id="ARBA00049233"/>
    </source>
</evidence>
<organism evidence="8 9">
    <name type="scientific">Laetiporus sulphureus 93-53</name>
    <dbReference type="NCBI Taxonomy" id="1314785"/>
    <lineage>
        <taxon>Eukaryota</taxon>
        <taxon>Fungi</taxon>
        <taxon>Dikarya</taxon>
        <taxon>Basidiomycota</taxon>
        <taxon>Agaricomycotina</taxon>
        <taxon>Agaricomycetes</taxon>
        <taxon>Polyporales</taxon>
        <taxon>Laetiporus</taxon>
    </lineage>
</organism>
<comment type="catalytic activity">
    <reaction evidence="5">
        <text>D-xylose + NADP(+) = D-xylono-1,5-lactone + NADPH + H(+)</text>
        <dbReference type="Rhea" id="RHEA:22000"/>
        <dbReference type="ChEBI" id="CHEBI:15378"/>
        <dbReference type="ChEBI" id="CHEBI:15867"/>
        <dbReference type="ChEBI" id="CHEBI:53455"/>
        <dbReference type="ChEBI" id="CHEBI:57783"/>
        <dbReference type="ChEBI" id="CHEBI:58349"/>
        <dbReference type="EC" id="1.1.1.179"/>
    </reaction>
</comment>
<dbReference type="AlphaFoldDB" id="A0A165CNR9"/>
<dbReference type="Gene3D" id="3.40.50.720">
    <property type="entry name" value="NAD(P)-binding Rossmann-like Domain"/>
    <property type="match status" value="1"/>
</dbReference>
<evidence type="ECO:0000256" key="2">
    <source>
        <dbReference type="ARBA" id="ARBA00023002"/>
    </source>
</evidence>
<dbReference type="STRING" id="1314785.A0A165CNR9"/>
<dbReference type="PANTHER" id="PTHR22604">
    <property type="entry name" value="OXIDOREDUCTASES"/>
    <property type="match status" value="1"/>
</dbReference>
<evidence type="ECO:0000256" key="1">
    <source>
        <dbReference type="ARBA" id="ARBA00010928"/>
    </source>
</evidence>
<dbReference type="SUPFAM" id="SSF55347">
    <property type="entry name" value="Glyceraldehyde-3-phosphate dehydrogenase-like, C-terminal domain"/>
    <property type="match status" value="1"/>
</dbReference>
<keyword evidence="9" id="KW-1185">Reference proteome</keyword>
<dbReference type="EC" id="1.1.1.179" evidence="3"/>
<feature type="domain" description="GFO/IDH/MocA-like oxidoreductase" evidence="7">
    <location>
        <begin position="160"/>
        <end position="279"/>
    </location>
</feature>
<dbReference type="GO" id="GO:0000166">
    <property type="term" value="F:nucleotide binding"/>
    <property type="evidence" value="ECO:0007669"/>
    <property type="project" value="InterPro"/>
</dbReference>
<dbReference type="PANTHER" id="PTHR22604:SF105">
    <property type="entry name" value="TRANS-1,2-DIHYDROBENZENE-1,2-DIOL DEHYDROGENASE"/>
    <property type="match status" value="1"/>
</dbReference>
<dbReference type="GeneID" id="63830071"/>
<accession>A0A165CNR9</accession>
<dbReference type="Pfam" id="PF22725">
    <property type="entry name" value="GFO_IDH_MocA_C3"/>
    <property type="match status" value="1"/>
</dbReference>
<evidence type="ECO:0000313" key="9">
    <source>
        <dbReference type="Proteomes" id="UP000076871"/>
    </source>
</evidence>
<proteinExistence type="inferred from homology"/>
<protein>
    <recommendedName>
        <fullName evidence="3">D-xylose 1-dehydrogenase (NADP(+), D-xylono-1,5-lactone-forming)</fullName>
        <ecNumber evidence="3">1.1.1.179</ecNumber>
    </recommendedName>
    <alternativeName>
        <fullName evidence="4">D-xylose-NADP dehydrogenase</fullName>
    </alternativeName>
</protein>
<dbReference type="InterPro" id="IPR036291">
    <property type="entry name" value="NAD(P)-bd_dom_sf"/>
</dbReference>
<sequence length="392" mass="43646">MSGLYALLKRLYDLNYPPHAPEKRPDALRFGILGAARIAPNALITPAISHADVVVSAVASRDRVKAEAYAKKHLIAKVYAGTGCYQSLIDDIDIDVVYIALPNGLHFEWTMHALNQGKHVLVEKPMADTAAEVRYLVDLAASKGLVLLEAIHHTFHPSTQRVKEIIDSGELGKVTHISGDFGVPVQADSLLFLKDDIRYNYDLGGGSVMDLGVYPLSAIRHFMGSEPVKVSSATAVGHALDPSRIDRAMTAKLVFPSSVEADLYTDFAMPGWGPLQILPRSFRVSVHIQLERGEIEFYNYILPHVFHSITVKPRDGPQRVEKVYSFKHGFGKDWWSTYRYQLEAFVDKVRGRTPQTWPPAEEPVLQMQWVESLYSAAEMPIRPVSAAFSRLA</sequence>
<evidence type="ECO:0000259" key="7">
    <source>
        <dbReference type="Pfam" id="PF22725"/>
    </source>
</evidence>
<comment type="similarity">
    <text evidence="1">Belongs to the Gfo/Idh/MocA family.</text>
</comment>
<dbReference type="OrthoDB" id="64915at2759"/>
<gene>
    <name evidence="8" type="ORF">LAESUDRAFT_762133</name>
</gene>
<dbReference type="Gene3D" id="3.30.360.10">
    <property type="entry name" value="Dihydrodipicolinate Reductase, domain 2"/>
    <property type="match status" value="1"/>
</dbReference>
<dbReference type="EMBL" id="KV427646">
    <property type="protein sequence ID" value="KZT03142.1"/>
    <property type="molecule type" value="Genomic_DNA"/>
</dbReference>
<evidence type="ECO:0000256" key="4">
    <source>
        <dbReference type="ARBA" id="ARBA00042988"/>
    </source>
</evidence>
<dbReference type="GO" id="GO:0047837">
    <property type="term" value="F:D-xylose 1-dehydrogenase (NADP+) activity"/>
    <property type="evidence" value="ECO:0007669"/>
    <property type="project" value="UniProtKB-EC"/>
</dbReference>
<dbReference type="InterPro" id="IPR055170">
    <property type="entry name" value="GFO_IDH_MocA-like_dom"/>
</dbReference>
<feature type="domain" description="Gfo/Idh/MocA-like oxidoreductase N-terminal" evidence="6">
    <location>
        <begin position="28"/>
        <end position="147"/>
    </location>
</feature>
<keyword evidence="2" id="KW-0560">Oxidoreductase</keyword>